<dbReference type="InterPro" id="IPR042098">
    <property type="entry name" value="TauD-like_sf"/>
</dbReference>
<proteinExistence type="predicted"/>
<dbReference type="PANTHER" id="PTHR10696:SF56">
    <property type="entry name" value="TAUD_TFDA-LIKE DOMAIN-CONTAINING PROTEIN"/>
    <property type="match status" value="1"/>
</dbReference>
<dbReference type="EMBL" id="UOFE01000021">
    <property type="protein sequence ID" value="VAW51672.1"/>
    <property type="molecule type" value="Genomic_DNA"/>
</dbReference>
<dbReference type="Gene3D" id="3.60.130.10">
    <property type="entry name" value="Clavaminate synthase-like"/>
    <property type="match status" value="1"/>
</dbReference>
<dbReference type="InterPro" id="IPR050411">
    <property type="entry name" value="AlphaKG_dependent_hydroxylases"/>
</dbReference>
<dbReference type="GO" id="GO:0017000">
    <property type="term" value="P:antibiotic biosynthetic process"/>
    <property type="evidence" value="ECO:0007669"/>
    <property type="project" value="UniProtKB-KW"/>
</dbReference>
<dbReference type="Pfam" id="PF02668">
    <property type="entry name" value="TauD"/>
    <property type="match status" value="1"/>
</dbReference>
<evidence type="ECO:0000313" key="4">
    <source>
        <dbReference type="EMBL" id="VAW51672.1"/>
    </source>
</evidence>
<evidence type="ECO:0000259" key="3">
    <source>
        <dbReference type="Pfam" id="PF02668"/>
    </source>
</evidence>
<feature type="domain" description="TauD/TfdA-like" evidence="3">
    <location>
        <begin position="73"/>
        <end position="290"/>
    </location>
</feature>
<gene>
    <name evidence="4" type="ORF">MNBD_GAMMA05-1510</name>
</gene>
<name>A0A3B0WK36_9ZZZZ</name>
<keyword evidence="2" id="KW-0045">Antibiotic biosynthesis</keyword>
<accession>A0A3B0WK36</accession>
<protein>
    <recommendedName>
        <fullName evidence="3">TauD/TfdA-like domain-containing protein</fullName>
    </recommendedName>
</protein>
<dbReference type="InterPro" id="IPR003819">
    <property type="entry name" value="TauD/TfdA-like"/>
</dbReference>
<dbReference type="GO" id="GO:0016491">
    <property type="term" value="F:oxidoreductase activity"/>
    <property type="evidence" value="ECO:0007669"/>
    <property type="project" value="UniProtKB-KW"/>
</dbReference>
<organism evidence="4">
    <name type="scientific">hydrothermal vent metagenome</name>
    <dbReference type="NCBI Taxonomy" id="652676"/>
    <lineage>
        <taxon>unclassified sequences</taxon>
        <taxon>metagenomes</taxon>
        <taxon>ecological metagenomes</taxon>
    </lineage>
</organism>
<keyword evidence="1" id="KW-0560">Oxidoreductase</keyword>
<evidence type="ECO:0000256" key="1">
    <source>
        <dbReference type="ARBA" id="ARBA00023002"/>
    </source>
</evidence>
<dbReference type="PANTHER" id="PTHR10696">
    <property type="entry name" value="GAMMA-BUTYROBETAINE HYDROXYLASE-RELATED"/>
    <property type="match status" value="1"/>
</dbReference>
<sequence>MSVQEDQKVTTMSPFVLREQSAYEQWRNERLSYGLPKINDLLVDIDDPYHLSEGERNALLSRCEQFNMAIYQLRNAEVKEKSLVHELGQQLGLVNLDANLRSDEDSVSSLEVRNQAGNQYIPYTNKALSWHTDGYYNYLDKQIYGILMHCVRPAAEGGVNSLLNHEDVYIKLRDANPAYIEALMHPEAMTIPDNVEAGKVIREAQTGPVFMVKDNGRLHMRFSARKRNIIWRDTQETTKAVEMINALMADDDNIFKVALKSGQGIICNNVLHNRSGFKDSETQQRLLYRARYYDAVG</sequence>
<reference evidence="4" key="1">
    <citation type="submission" date="2018-06" db="EMBL/GenBank/DDBJ databases">
        <authorList>
            <person name="Zhirakovskaya E."/>
        </authorList>
    </citation>
    <scope>NUCLEOTIDE SEQUENCE</scope>
</reference>
<dbReference type="SUPFAM" id="SSF51197">
    <property type="entry name" value="Clavaminate synthase-like"/>
    <property type="match status" value="1"/>
</dbReference>
<dbReference type="AlphaFoldDB" id="A0A3B0WK36"/>
<evidence type="ECO:0000256" key="2">
    <source>
        <dbReference type="ARBA" id="ARBA00023194"/>
    </source>
</evidence>